<accession>A0A835Y079</accession>
<dbReference type="Proteomes" id="UP000612055">
    <property type="component" value="Unassembled WGS sequence"/>
</dbReference>
<feature type="compositionally biased region" description="Low complexity" evidence="1">
    <location>
        <begin position="53"/>
        <end position="64"/>
    </location>
</feature>
<keyword evidence="4" id="KW-1185">Reference proteome</keyword>
<evidence type="ECO:0000313" key="3">
    <source>
        <dbReference type="EMBL" id="KAG2493305.1"/>
    </source>
</evidence>
<feature type="compositionally biased region" description="Low complexity" evidence="1">
    <location>
        <begin position="74"/>
        <end position="85"/>
    </location>
</feature>
<dbReference type="GO" id="GO:0006629">
    <property type="term" value="P:lipid metabolic process"/>
    <property type="evidence" value="ECO:0007669"/>
    <property type="project" value="InterPro"/>
</dbReference>
<dbReference type="PANTHER" id="PTHR46023">
    <property type="entry name" value="LIPASE CLASS 3 PROTEIN-LIKE"/>
    <property type="match status" value="1"/>
</dbReference>
<dbReference type="SUPFAM" id="SSF53474">
    <property type="entry name" value="alpha/beta-Hydrolases"/>
    <property type="match status" value="1"/>
</dbReference>
<dbReference type="Gene3D" id="3.40.50.1820">
    <property type="entry name" value="alpha/beta hydrolase"/>
    <property type="match status" value="1"/>
</dbReference>
<feature type="domain" description="Fungal lipase-type" evidence="2">
    <location>
        <begin position="283"/>
        <end position="418"/>
    </location>
</feature>
<feature type="region of interest" description="Disordered" evidence="1">
    <location>
        <begin position="620"/>
        <end position="644"/>
    </location>
</feature>
<evidence type="ECO:0000259" key="2">
    <source>
        <dbReference type="Pfam" id="PF01764"/>
    </source>
</evidence>
<dbReference type="PANTHER" id="PTHR46023:SF6">
    <property type="entry name" value="LIPASE CLASS 3 FAMILY PROTEIN"/>
    <property type="match status" value="1"/>
</dbReference>
<feature type="region of interest" description="Disordered" evidence="1">
    <location>
        <begin position="452"/>
        <end position="492"/>
    </location>
</feature>
<gene>
    <name evidence="3" type="ORF">HYH03_008441</name>
</gene>
<feature type="region of interest" description="Disordered" evidence="1">
    <location>
        <begin position="45"/>
        <end position="93"/>
    </location>
</feature>
<sequence>MRALSAELARAALEGSQAGVAATAAVAWRRLAGPLWARWLSAARNSAGPPPEASGHSAPSPSATSGGGSGSLGADGAPRSGADGASNGGGGGRVSDVEAKLASLRAADAAVRRARSLVAARVLRALGRRHPAPASHAPHPSPTATPFASASSASPAASPFLDPPAPPLTAVLGAIAGVVRGLGGAGLGPATFGLTALARAHEEAGVVDHPKGRVLPPGPQVQAQAEQLLASLELAHGAYRRSAAALAATSCLRVQHVVVWRPEGGRLQPGYFVAVDHPGRRVVMCVRGTRAFSDLLTDLAMSGHPLGPGQAHWGMTHAAAWILAQEAGRLAALLRSLRPAGCYRLELVGHSLGGSVAALAAVMLRERLVEPARAAAIPPELVSAVAFAPAAAMSAPLAALCRPYVTSVVLGHDVVPRFDANSLGLLREELTTVDWFAELQRTLMEHTLGRAGSVNGRARGSAPGGTGNGTGNGSGVLVPAPPSTADLTNPTVPNASASWPLQQLSATLLETPAFRSAMAALDEWRSKAMASAEAQMAEAAVRRQVDLVRSWLQDLAASKLPIAAGTAGGGAGGAGGDGSGQLGDVRRAAEAAAEQLRASVDAALTGFAAAAAAGRDRLSASLPSLPQPHELPMVEPPTAPPRKRLPLASTAAAAAAGKAEQGAAAGSGGQGWARAGGAGERAAEAGGRRALELQLEGDGDAGGEADGAAAVVAEVAEVTGAGLMSPLPPGLPMLLPPGRILHIRPKWPPPSRDGAATARDGAAAAAATRAVVNAIRTGGGLDIDGGDADAADAAANGQRPTVTPYEESYKLPYVKETTYEVVELPAGTGFGRLVLRRAAFEAHQCRSYRRVLMALAQATEVPGAAGGTGGAEEFHDHQRPEDKSR</sequence>
<feature type="region of interest" description="Disordered" evidence="1">
    <location>
        <begin position="863"/>
        <end position="885"/>
    </location>
</feature>
<evidence type="ECO:0000313" key="4">
    <source>
        <dbReference type="Proteomes" id="UP000612055"/>
    </source>
</evidence>
<dbReference type="EMBL" id="JAEHOE010000038">
    <property type="protein sequence ID" value="KAG2493305.1"/>
    <property type="molecule type" value="Genomic_DNA"/>
</dbReference>
<comment type="caution">
    <text evidence="3">The sequence shown here is derived from an EMBL/GenBank/DDBJ whole genome shotgun (WGS) entry which is preliminary data.</text>
</comment>
<dbReference type="Pfam" id="PF01764">
    <property type="entry name" value="Lipase_3"/>
    <property type="match status" value="1"/>
</dbReference>
<dbReference type="CDD" id="cd00519">
    <property type="entry name" value="Lipase_3"/>
    <property type="match status" value="1"/>
</dbReference>
<feature type="compositionally biased region" description="Basic and acidic residues" evidence="1">
    <location>
        <begin position="872"/>
        <end position="885"/>
    </location>
</feature>
<feature type="compositionally biased region" description="Gly residues" evidence="1">
    <location>
        <begin position="462"/>
        <end position="474"/>
    </location>
</feature>
<dbReference type="AlphaFoldDB" id="A0A835Y079"/>
<organism evidence="3 4">
    <name type="scientific">Edaphochlamys debaryana</name>
    <dbReference type="NCBI Taxonomy" id="47281"/>
    <lineage>
        <taxon>Eukaryota</taxon>
        <taxon>Viridiplantae</taxon>
        <taxon>Chlorophyta</taxon>
        <taxon>core chlorophytes</taxon>
        <taxon>Chlorophyceae</taxon>
        <taxon>CS clade</taxon>
        <taxon>Chlamydomonadales</taxon>
        <taxon>Chlamydomonadales incertae sedis</taxon>
        <taxon>Edaphochlamys</taxon>
    </lineage>
</organism>
<evidence type="ECO:0000256" key="1">
    <source>
        <dbReference type="SAM" id="MobiDB-lite"/>
    </source>
</evidence>
<reference evidence="3" key="1">
    <citation type="journal article" date="2020" name="bioRxiv">
        <title>Comparative genomics of Chlamydomonas.</title>
        <authorList>
            <person name="Craig R.J."/>
            <person name="Hasan A.R."/>
            <person name="Ness R.W."/>
            <person name="Keightley P.D."/>
        </authorList>
    </citation>
    <scope>NUCLEOTIDE SEQUENCE</scope>
    <source>
        <strain evidence="3">CCAP 11/70</strain>
    </source>
</reference>
<dbReference type="OrthoDB" id="438440at2759"/>
<dbReference type="InterPro" id="IPR029058">
    <property type="entry name" value="AB_hydrolase_fold"/>
</dbReference>
<feature type="region of interest" description="Disordered" evidence="1">
    <location>
        <begin position="129"/>
        <end position="160"/>
    </location>
</feature>
<feature type="compositionally biased region" description="Low complexity" evidence="1">
    <location>
        <begin position="132"/>
        <end position="160"/>
    </location>
</feature>
<proteinExistence type="predicted"/>
<name>A0A835Y079_9CHLO</name>
<dbReference type="InterPro" id="IPR002921">
    <property type="entry name" value="Fungal_lipase-type"/>
</dbReference>
<protein>
    <recommendedName>
        <fullName evidence="2">Fungal lipase-type domain-containing protein</fullName>
    </recommendedName>
</protein>